<dbReference type="Proteomes" id="UP000073492">
    <property type="component" value="Unassembled WGS sequence"/>
</dbReference>
<evidence type="ECO:0000256" key="1">
    <source>
        <dbReference type="ARBA" id="ARBA00010348"/>
    </source>
</evidence>
<dbReference type="PANTHER" id="PTHR11842">
    <property type="entry name" value="MITOTIC SPINDLE ASSEMBLY CHECKPOINT PROTEIN MAD2"/>
    <property type="match status" value="1"/>
</dbReference>
<dbReference type="PROSITE" id="PS50815">
    <property type="entry name" value="HORMA"/>
    <property type="match status" value="1"/>
</dbReference>
<accession>A0A139I3Z7</accession>
<comment type="similarity">
    <text evidence="1">Belongs to the MAD2 family.</text>
</comment>
<dbReference type="GO" id="GO:0016035">
    <property type="term" value="C:zeta DNA polymerase complex"/>
    <property type="evidence" value="ECO:0007669"/>
    <property type="project" value="TreeGrafter"/>
</dbReference>
<evidence type="ECO:0000256" key="2">
    <source>
        <dbReference type="SAM" id="MobiDB-lite"/>
    </source>
</evidence>
<reference evidence="4 5" key="1">
    <citation type="submission" date="2015-07" db="EMBL/GenBank/DDBJ databases">
        <title>Comparative genomics of the Sigatoka disease complex on banana suggests a link between parallel evolutionary changes in Pseudocercospora fijiensis and Pseudocercospora eumusae and increased virulence on the banana host.</title>
        <authorList>
            <person name="Chang T.-C."/>
            <person name="Salvucci A."/>
            <person name="Crous P.W."/>
            <person name="Stergiopoulos I."/>
        </authorList>
    </citation>
    <scope>NUCLEOTIDE SEQUENCE [LARGE SCALE GENOMIC DNA]</scope>
    <source>
        <strain evidence="4 5">CBS 116634</strain>
    </source>
</reference>
<dbReference type="InterPro" id="IPR045091">
    <property type="entry name" value="Mad2-like"/>
</dbReference>
<proteinExistence type="inferred from homology"/>
<gene>
    <name evidence="4" type="ORF">AC579_2862</name>
</gene>
<feature type="region of interest" description="Disordered" evidence="2">
    <location>
        <begin position="173"/>
        <end position="203"/>
    </location>
</feature>
<dbReference type="OrthoDB" id="21254at2759"/>
<evidence type="ECO:0000259" key="3">
    <source>
        <dbReference type="PROSITE" id="PS50815"/>
    </source>
</evidence>
<sequence>MPNHHEPPTFRTFVTAFTDFLAVAIHTILHQRKIYPDTSFISAKKYNFPVRQNRHPKVCEWINDAVNAVEIELFKGTVERVAVLIYNQHAQPLERVVFDVSRFPLVPSSQSHLPLERVEADASHAVILPIVDLEEQLRATMSRLSNCASSLSTLPPDCSFTVAIELKAQSEAPVKHPQPWLPAERQSPSHGQHSEAHTRTLPVRSVAAGEMMFETWLEELEHHPSTPSSQITPS</sequence>
<comment type="caution">
    <text evidence="4">The sequence shown here is derived from an EMBL/GenBank/DDBJ whole genome shotgun (WGS) entry which is preliminary data.</text>
</comment>
<evidence type="ECO:0000313" key="5">
    <source>
        <dbReference type="Proteomes" id="UP000073492"/>
    </source>
</evidence>
<dbReference type="SUPFAM" id="SSF56019">
    <property type="entry name" value="The spindle assembly checkpoint protein mad2"/>
    <property type="match status" value="1"/>
</dbReference>
<keyword evidence="5" id="KW-1185">Reference proteome</keyword>
<name>A0A139I3Z7_9PEZI</name>
<dbReference type="InterPro" id="IPR003511">
    <property type="entry name" value="HORMA_dom"/>
</dbReference>
<dbReference type="EMBL" id="LFZO01000355">
    <property type="protein sequence ID" value="KXT09292.1"/>
    <property type="molecule type" value="Genomic_DNA"/>
</dbReference>
<protein>
    <recommendedName>
        <fullName evidence="3">HORMA domain-containing protein</fullName>
    </recommendedName>
</protein>
<feature type="domain" description="HORMA" evidence="3">
    <location>
        <begin position="11"/>
        <end position="217"/>
    </location>
</feature>
<dbReference type="PANTHER" id="PTHR11842:SF10">
    <property type="entry name" value="MITOTIC SPINDLE ASSEMBLY CHECKPOINT PROTEIN MAD2B"/>
    <property type="match status" value="1"/>
</dbReference>
<evidence type="ECO:0000313" key="4">
    <source>
        <dbReference type="EMBL" id="KXT09292.1"/>
    </source>
</evidence>
<dbReference type="Gene3D" id="3.30.900.10">
    <property type="entry name" value="HORMA domain"/>
    <property type="match status" value="1"/>
</dbReference>
<dbReference type="AlphaFoldDB" id="A0A139I3Z7"/>
<dbReference type="InterPro" id="IPR036570">
    <property type="entry name" value="HORMA_dom_sf"/>
</dbReference>
<organism evidence="4 5">
    <name type="scientific">Pseudocercospora musae</name>
    <dbReference type="NCBI Taxonomy" id="113226"/>
    <lineage>
        <taxon>Eukaryota</taxon>
        <taxon>Fungi</taxon>
        <taxon>Dikarya</taxon>
        <taxon>Ascomycota</taxon>
        <taxon>Pezizomycotina</taxon>
        <taxon>Dothideomycetes</taxon>
        <taxon>Dothideomycetidae</taxon>
        <taxon>Mycosphaerellales</taxon>
        <taxon>Mycosphaerellaceae</taxon>
        <taxon>Pseudocercospora</taxon>
    </lineage>
</organism>
<dbReference type="Pfam" id="PF02301">
    <property type="entry name" value="HORMA"/>
    <property type="match status" value="1"/>
</dbReference>
<dbReference type="STRING" id="113226.A0A139I3Z7"/>